<dbReference type="GO" id="GO:0017001">
    <property type="term" value="P:antibiotic catabolic process"/>
    <property type="evidence" value="ECO:0007669"/>
    <property type="project" value="UniProtKB-ARBA"/>
</dbReference>
<evidence type="ECO:0000313" key="4">
    <source>
        <dbReference type="EMBL" id="MCW6511710.1"/>
    </source>
</evidence>
<dbReference type="Gene3D" id="3.60.15.10">
    <property type="entry name" value="Ribonuclease Z/Hydroxyacylglutathione hydrolase-like"/>
    <property type="match status" value="1"/>
</dbReference>
<dbReference type="PANTHER" id="PTHR42951:SF4">
    <property type="entry name" value="ACYL-COENZYME A THIOESTERASE MBLAC2"/>
    <property type="match status" value="1"/>
</dbReference>
<dbReference type="CDD" id="cd16282">
    <property type="entry name" value="metallo-hydrolase-like_MBL-fold"/>
    <property type="match status" value="1"/>
</dbReference>
<dbReference type="Proteomes" id="UP001165667">
    <property type="component" value="Unassembled WGS sequence"/>
</dbReference>
<feature type="domain" description="Metallo-beta-lactamase" evidence="3">
    <location>
        <begin position="69"/>
        <end position="252"/>
    </location>
</feature>
<evidence type="ECO:0000313" key="5">
    <source>
        <dbReference type="Proteomes" id="UP001165667"/>
    </source>
</evidence>
<dbReference type="InterPro" id="IPR050855">
    <property type="entry name" value="NDM-1-like"/>
</dbReference>
<dbReference type="RefSeq" id="WP_282588088.1">
    <property type="nucleotide sequence ID" value="NZ_JAMOIM010000031.1"/>
</dbReference>
<name>A0AA41Z7F5_9HYPH</name>
<reference evidence="4" key="1">
    <citation type="submission" date="2022-05" db="EMBL/GenBank/DDBJ databases">
        <authorList>
            <person name="Pankratov T."/>
        </authorList>
    </citation>
    <scope>NUCLEOTIDE SEQUENCE</scope>
    <source>
        <strain evidence="4">BP6-180914</strain>
    </source>
</reference>
<dbReference type="InterPro" id="IPR001279">
    <property type="entry name" value="Metallo-B-lactamas"/>
</dbReference>
<dbReference type="SUPFAM" id="SSF56281">
    <property type="entry name" value="Metallo-hydrolase/oxidoreductase"/>
    <property type="match status" value="1"/>
</dbReference>
<comment type="caution">
    <text evidence="4">The sequence shown here is derived from an EMBL/GenBank/DDBJ whole genome shotgun (WGS) entry which is preliminary data.</text>
</comment>
<proteinExistence type="inferred from homology"/>
<evidence type="ECO:0000259" key="3">
    <source>
        <dbReference type="SMART" id="SM00849"/>
    </source>
</evidence>
<dbReference type="AlphaFoldDB" id="A0AA41Z7F5"/>
<dbReference type="Pfam" id="PF00753">
    <property type="entry name" value="Lactamase_B"/>
    <property type="match status" value="1"/>
</dbReference>
<accession>A0AA41Z7F5</accession>
<gene>
    <name evidence="4" type="ORF">M8523_27470</name>
</gene>
<evidence type="ECO:0000256" key="1">
    <source>
        <dbReference type="ARBA" id="ARBA00005250"/>
    </source>
</evidence>
<keyword evidence="2" id="KW-0732">Signal</keyword>
<protein>
    <submittedName>
        <fullName evidence="4">MBL fold metallo-hydrolase</fullName>
    </submittedName>
</protein>
<dbReference type="EMBL" id="JAMOIM010000031">
    <property type="protein sequence ID" value="MCW6511710.1"/>
    <property type="molecule type" value="Genomic_DNA"/>
</dbReference>
<dbReference type="InterPro" id="IPR036866">
    <property type="entry name" value="RibonucZ/Hydroxyglut_hydro"/>
</dbReference>
<comment type="similarity">
    <text evidence="1">Belongs to the metallo-beta-lactamase superfamily. Class-B beta-lactamase family.</text>
</comment>
<organism evidence="4 5">
    <name type="scientific">Lichenifustis flavocetrariae</name>
    <dbReference type="NCBI Taxonomy" id="2949735"/>
    <lineage>
        <taxon>Bacteria</taxon>
        <taxon>Pseudomonadati</taxon>
        <taxon>Pseudomonadota</taxon>
        <taxon>Alphaproteobacteria</taxon>
        <taxon>Hyphomicrobiales</taxon>
        <taxon>Lichenihabitantaceae</taxon>
        <taxon>Lichenifustis</taxon>
    </lineage>
</organism>
<evidence type="ECO:0000256" key="2">
    <source>
        <dbReference type="SAM" id="SignalP"/>
    </source>
</evidence>
<feature type="signal peptide" evidence="2">
    <location>
        <begin position="1"/>
        <end position="23"/>
    </location>
</feature>
<dbReference type="PANTHER" id="PTHR42951">
    <property type="entry name" value="METALLO-BETA-LACTAMASE DOMAIN-CONTAINING"/>
    <property type="match status" value="1"/>
</dbReference>
<dbReference type="SMART" id="SM00849">
    <property type="entry name" value="Lactamase_B"/>
    <property type="match status" value="1"/>
</dbReference>
<feature type="chain" id="PRO_5041331914" evidence="2">
    <location>
        <begin position="24"/>
        <end position="320"/>
    </location>
</feature>
<keyword evidence="5" id="KW-1185">Reference proteome</keyword>
<sequence>MAHGRTLSRRGFCLCCLSAPTLAASAWPTPRQAYAEALGIVQQIKAAAVTTPITIHRLRGNIAVLEGSGGNVAVLSGRDGKVLIDAGIAVSRPQVATALAALGPEPVTHLINTHWHFDHANGNEWLHELGPAILAHENTRKHLLTMQRVEDWSYDFQPLSPAALPTELFADERTLSLNDTTIVLKYYGPAHTDSDISVFFREPDVLHTGDTFWNGIYPFIDYSTGGSIDGSIRAAEADLAMTTVKTIIIPGHGSPVSNRAELQAFRDMLVGARASVAALKKSGHSLEAIVAAKPTAPYDGKWGTFVIGPALFTKLVYEGV</sequence>